<keyword evidence="1" id="KW-0732">Signal</keyword>
<dbReference type="SUPFAM" id="SSF63825">
    <property type="entry name" value="YWTD domain"/>
    <property type="match status" value="1"/>
</dbReference>
<reference evidence="6 7" key="1">
    <citation type="journal article" date="2014" name="Nat. Genet.">
        <title>Whole-genome sequence of a flatfish provides insights into ZW sex chromosome evolution and adaptation to a benthic lifestyle.</title>
        <authorList>
            <person name="Chen S."/>
            <person name="Zhang G."/>
            <person name="Shao C."/>
            <person name="Huang Q."/>
            <person name="Liu G."/>
            <person name="Zhang P."/>
            <person name="Song W."/>
            <person name="An N."/>
            <person name="Chalopin D."/>
            <person name="Volff J.N."/>
            <person name="Hong Y."/>
            <person name="Li Q."/>
            <person name="Sha Z."/>
            <person name="Zhou H."/>
            <person name="Xie M."/>
            <person name="Yu Q."/>
            <person name="Liu Y."/>
            <person name="Xiang H."/>
            <person name="Wang N."/>
            <person name="Wu K."/>
            <person name="Yang C."/>
            <person name="Zhou Q."/>
            <person name="Liao X."/>
            <person name="Yang L."/>
            <person name="Hu Q."/>
            <person name="Zhang J."/>
            <person name="Meng L."/>
            <person name="Jin L."/>
            <person name="Tian Y."/>
            <person name="Lian J."/>
            <person name="Yang J."/>
            <person name="Miao G."/>
            <person name="Liu S."/>
            <person name="Liang Z."/>
            <person name="Yan F."/>
            <person name="Li Y."/>
            <person name="Sun B."/>
            <person name="Zhang H."/>
            <person name="Zhang J."/>
            <person name="Zhu Y."/>
            <person name="Du M."/>
            <person name="Zhao Y."/>
            <person name="Schartl M."/>
            <person name="Tang Q."/>
            <person name="Wang J."/>
        </authorList>
    </citation>
    <scope>NUCLEOTIDE SEQUENCE</scope>
</reference>
<organism evidence="6 7">
    <name type="scientific">Cynoglossus semilaevis</name>
    <name type="common">Tongue sole</name>
    <dbReference type="NCBI Taxonomy" id="244447"/>
    <lineage>
        <taxon>Eukaryota</taxon>
        <taxon>Metazoa</taxon>
        <taxon>Chordata</taxon>
        <taxon>Craniata</taxon>
        <taxon>Vertebrata</taxon>
        <taxon>Euteleostomi</taxon>
        <taxon>Actinopterygii</taxon>
        <taxon>Neopterygii</taxon>
        <taxon>Teleostei</taxon>
        <taxon>Neoteleostei</taxon>
        <taxon>Acanthomorphata</taxon>
        <taxon>Carangaria</taxon>
        <taxon>Pleuronectiformes</taxon>
        <taxon>Pleuronectoidei</taxon>
        <taxon>Cynoglossidae</taxon>
        <taxon>Cynoglossinae</taxon>
        <taxon>Cynoglossus</taxon>
    </lineage>
</organism>
<evidence type="ECO:0000313" key="6">
    <source>
        <dbReference type="Ensembl" id="ENSCSEP00000017927.1"/>
    </source>
</evidence>
<dbReference type="AlphaFoldDB" id="A0A3P8VUB1"/>
<dbReference type="Gene3D" id="2.120.10.30">
    <property type="entry name" value="TolB, C-terminal domain"/>
    <property type="match status" value="1"/>
</dbReference>
<keyword evidence="3" id="KW-0325">Glycoprotein</keyword>
<evidence type="ECO:0000256" key="4">
    <source>
        <dbReference type="PROSITE-ProRule" id="PRU00504"/>
    </source>
</evidence>
<feature type="transmembrane region" description="Helical" evidence="5">
    <location>
        <begin position="7"/>
        <end position="30"/>
    </location>
</feature>
<dbReference type="InterPro" id="IPR011042">
    <property type="entry name" value="6-blade_b-propeller_TolB-like"/>
</dbReference>
<dbReference type="PROSITE" id="PS51125">
    <property type="entry name" value="NHL"/>
    <property type="match status" value="1"/>
</dbReference>
<evidence type="ECO:0000313" key="7">
    <source>
        <dbReference type="Proteomes" id="UP000265120"/>
    </source>
</evidence>
<protein>
    <submittedName>
        <fullName evidence="6">NHL repeat containing 3</fullName>
    </submittedName>
</protein>
<feature type="repeat" description="NHL" evidence="4">
    <location>
        <begin position="212"/>
        <end position="251"/>
    </location>
</feature>
<dbReference type="GeneTree" id="ENSGT00390000008657"/>
<accession>A0A3P8VUB1</accession>
<evidence type="ECO:0000256" key="3">
    <source>
        <dbReference type="ARBA" id="ARBA00023180"/>
    </source>
</evidence>
<dbReference type="Pfam" id="PF01436">
    <property type="entry name" value="NHL"/>
    <property type="match status" value="1"/>
</dbReference>
<keyword evidence="2" id="KW-0677">Repeat</keyword>
<keyword evidence="5" id="KW-0812">Transmembrane</keyword>
<evidence type="ECO:0000256" key="5">
    <source>
        <dbReference type="SAM" id="Phobius"/>
    </source>
</evidence>
<evidence type="ECO:0000256" key="1">
    <source>
        <dbReference type="ARBA" id="ARBA00022729"/>
    </source>
</evidence>
<dbReference type="PANTHER" id="PTHR10680">
    <property type="entry name" value="PEPTIDYL-GLYCINE ALPHA-AMIDATING MONOOXYGENASE"/>
    <property type="match status" value="1"/>
</dbReference>
<keyword evidence="7" id="KW-1185">Reference proteome</keyword>
<reference evidence="6" key="2">
    <citation type="submission" date="2025-08" db="UniProtKB">
        <authorList>
            <consortium name="Ensembl"/>
        </authorList>
    </citation>
    <scope>IDENTIFICATION</scope>
</reference>
<reference evidence="6" key="3">
    <citation type="submission" date="2025-09" db="UniProtKB">
        <authorList>
            <consortium name="Ensembl"/>
        </authorList>
    </citation>
    <scope>IDENTIFICATION</scope>
</reference>
<dbReference type="Proteomes" id="UP000265120">
    <property type="component" value="Chromosome 8"/>
</dbReference>
<evidence type="ECO:0000256" key="2">
    <source>
        <dbReference type="ARBA" id="ARBA00022737"/>
    </source>
</evidence>
<name>A0A3P8VUB1_CYNSE</name>
<dbReference type="PANTHER" id="PTHR10680:SF14">
    <property type="entry name" value="PEPTIDYL-GLYCINE ALPHA-AMIDATING MONOOXYGENASE"/>
    <property type="match status" value="1"/>
</dbReference>
<dbReference type="InterPro" id="IPR001258">
    <property type="entry name" value="NHL_repeat"/>
</dbReference>
<keyword evidence="5" id="KW-0472">Membrane</keyword>
<proteinExistence type="predicted"/>
<dbReference type="Ensembl" id="ENSCSET00000018147.1">
    <property type="protein sequence ID" value="ENSCSEP00000017927.1"/>
    <property type="gene ID" value="ENSCSEG00000011500.1"/>
</dbReference>
<dbReference type="InParanoid" id="A0A3P8VUB1"/>
<sequence length="360" mass="39297">MLIKRRVHACLIASTMGSLVLVMMALYGAFGTHSPSSSSLRQDYQLMGRPLYKLDLGWPRNPELFTGNVFAVAVDQYAGVVYVAQRGDNVPKVLVFTTDGDFLMAWNTTTLEMPHGIFLADAGSLNPTLWITDVGNGPHGHCIKQYSPSGKLLQVLGTPGKAGHGLNPLQFDQPAEIFVHSSGEMYIVDGDGGMNNRLIKLSKNQEVVWVHGEKGPGPGQFNIPHSVTVDRALRVWVADRGNKRIQVFNSITGDWLGSWGGCFTEDAPYSVRLTQDKKYFVVIQLNTNQISLLDAPPVGVIGLWDRKSGAAPSLRLLTDFLFHHNTTGTADVTAAVSSLLSCPVEETKTPWDGRYDDVSA</sequence>
<keyword evidence="5" id="KW-1133">Transmembrane helix</keyword>